<evidence type="ECO:0000313" key="3">
    <source>
        <dbReference type="Proteomes" id="UP000504693"/>
    </source>
</evidence>
<feature type="domain" description="Integrase catalytic" evidence="1">
    <location>
        <begin position="1"/>
        <end position="39"/>
    </location>
</feature>
<dbReference type="InterPro" id="IPR001584">
    <property type="entry name" value="Integrase_cat-core"/>
</dbReference>
<gene>
    <name evidence="2" type="ORF">HQR01_13540</name>
</gene>
<name>A0A7D4BPX1_9SPHN</name>
<reference evidence="2 3" key="1">
    <citation type="submission" date="2020-05" db="EMBL/GenBank/DDBJ databases">
        <title>Erythrobacter mangrovi sp. nov., isolated from rhizosphere soil of mangrove plant (Kandelia candel).</title>
        <authorList>
            <person name="Ye Y.H."/>
        </authorList>
    </citation>
    <scope>NUCLEOTIDE SEQUENCE [LARGE SCALE GENOMIC DNA]</scope>
    <source>
        <strain evidence="2 3">EB310</strain>
    </source>
</reference>
<keyword evidence="3" id="KW-1185">Reference proteome</keyword>
<sequence length="39" mass="4327">MENGLVASFNGCLRDDCLNETLLTSLAHARIVLAAWRHD</sequence>
<dbReference type="AlphaFoldDB" id="A0A7D4BPX1"/>
<dbReference type="GO" id="GO:0015074">
    <property type="term" value="P:DNA integration"/>
    <property type="evidence" value="ECO:0007669"/>
    <property type="project" value="InterPro"/>
</dbReference>
<dbReference type="KEGG" id="emv:HQR01_13540"/>
<protein>
    <submittedName>
        <fullName evidence="2">Transposase</fullName>
    </submittedName>
</protein>
<dbReference type="EMBL" id="CP053921">
    <property type="protein sequence ID" value="QKG72304.1"/>
    <property type="molecule type" value="Genomic_DNA"/>
</dbReference>
<evidence type="ECO:0000259" key="1">
    <source>
        <dbReference type="Pfam" id="PF13683"/>
    </source>
</evidence>
<dbReference type="Pfam" id="PF13683">
    <property type="entry name" value="rve_3"/>
    <property type="match status" value="1"/>
</dbReference>
<evidence type="ECO:0000313" key="2">
    <source>
        <dbReference type="EMBL" id="QKG72304.1"/>
    </source>
</evidence>
<proteinExistence type="predicted"/>
<organism evidence="2 3">
    <name type="scientific">Erythrobacter mangrovi</name>
    <dbReference type="NCBI Taxonomy" id="2739433"/>
    <lineage>
        <taxon>Bacteria</taxon>
        <taxon>Pseudomonadati</taxon>
        <taxon>Pseudomonadota</taxon>
        <taxon>Alphaproteobacteria</taxon>
        <taxon>Sphingomonadales</taxon>
        <taxon>Erythrobacteraceae</taxon>
        <taxon>Erythrobacter/Porphyrobacter group</taxon>
        <taxon>Erythrobacter</taxon>
    </lineage>
</organism>
<dbReference type="Proteomes" id="UP000504693">
    <property type="component" value="Chromosome"/>
</dbReference>
<accession>A0A7D4BPX1</accession>